<accession>A0A0J6T959</accession>
<keyword evidence="2" id="KW-1185">Reference proteome</keyword>
<protein>
    <submittedName>
        <fullName evidence="1">Uncharacterized protein</fullName>
    </submittedName>
</protein>
<organism evidence="1 2">
    <name type="scientific">Methylobacterium variabile</name>
    <dbReference type="NCBI Taxonomy" id="298794"/>
    <lineage>
        <taxon>Bacteria</taxon>
        <taxon>Pseudomonadati</taxon>
        <taxon>Pseudomonadota</taxon>
        <taxon>Alphaproteobacteria</taxon>
        <taxon>Hyphomicrobiales</taxon>
        <taxon>Methylobacteriaceae</taxon>
        <taxon>Methylobacterium</taxon>
    </lineage>
</organism>
<reference evidence="1 2" key="1">
    <citation type="submission" date="2015-03" db="EMBL/GenBank/DDBJ databases">
        <title>Genome sequencing of Methylobacterium variabile DSM 16961.</title>
        <authorList>
            <person name="Chaudhry V."/>
            <person name="Patil P.B."/>
        </authorList>
    </citation>
    <scope>NUCLEOTIDE SEQUENCE [LARGE SCALE GENOMIC DNA]</scope>
    <source>
        <strain evidence="1 2">DSM 16961</strain>
    </source>
</reference>
<dbReference type="EMBL" id="LABY01000025">
    <property type="protein sequence ID" value="KMO42063.1"/>
    <property type="molecule type" value="Genomic_DNA"/>
</dbReference>
<comment type="caution">
    <text evidence="1">The sequence shown here is derived from an EMBL/GenBank/DDBJ whole genome shotgun (WGS) entry which is preliminary data.</text>
</comment>
<dbReference type="PATRIC" id="fig|298794.3.peg.3922"/>
<evidence type="ECO:0000313" key="1">
    <source>
        <dbReference type="EMBL" id="KMO42063.1"/>
    </source>
</evidence>
<name>A0A0J6T959_9HYPH</name>
<dbReference type="OrthoDB" id="8454712at2"/>
<dbReference type="AlphaFoldDB" id="A0A0J6T959"/>
<evidence type="ECO:0000313" key="2">
    <source>
        <dbReference type="Proteomes" id="UP000035955"/>
    </source>
</evidence>
<dbReference type="RefSeq" id="WP_048442910.1">
    <property type="nucleotide sequence ID" value="NZ_LABY01000025.1"/>
</dbReference>
<proteinExistence type="predicted"/>
<gene>
    <name evidence="1" type="ORF">VQ02_04215</name>
</gene>
<dbReference type="Proteomes" id="UP000035955">
    <property type="component" value="Unassembled WGS sequence"/>
</dbReference>
<sequence length="139" mass="15751">MSAAPVVPTDRLRALIREVAQGPCPAGYAGYDWFQLFEEEEAVFGIGLDRVPLLVSAWNAYEAFKGMAEGLEWDMQHQAVLDAVKAARPDLAAESYGEDGWMKFAVVFSALTMRDAWWWWNKNRAWQDRAGIMEFRDGS</sequence>